<dbReference type="PANTHER" id="PTHR45528:SF1">
    <property type="entry name" value="SENSOR HISTIDINE KINASE CPXA"/>
    <property type="match status" value="1"/>
</dbReference>
<evidence type="ECO:0000256" key="10">
    <source>
        <dbReference type="ARBA" id="ARBA00022840"/>
    </source>
</evidence>
<evidence type="ECO:0000259" key="16">
    <source>
        <dbReference type="PROSITE" id="PS50885"/>
    </source>
</evidence>
<evidence type="ECO:0000256" key="9">
    <source>
        <dbReference type="ARBA" id="ARBA00022777"/>
    </source>
</evidence>
<dbReference type="Proteomes" id="UP000195043">
    <property type="component" value="Unassembled WGS sequence"/>
</dbReference>
<dbReference type="OrthoDB" id="9762826at2"/>
<dbReference type="PROSITE" id="PS50109">
    <property type="entry name" value="HIS_KIN"/>
    <property type="match status" value="1"/>
</dbReference>
<dbReference type="InterPro" id="IPR050398">
    <property type="entry name" value="HssS/ArlS-like"/>
</dbReference>
<evidence type="ECO:0000256" key="3">
    <source>
        <dbReference type="ARBA" id="ARBA00012438"/>
    </source>
</evidence>
<dbReference type="InterPro" id="IPR036097">
    <property type="entry name" value="HisK_dim/P_sf"/>
</dbReference>
<dbReference type="SMART" id="SM00304">
    <property type="entry name" value="HAMP"/>
    <property type="match status" value="1"/>
</dbReference>
<comment type="caution">
    <text evidence="17">The sequence shown here is derived from an EMBL/GenBank/DDBJ whole genome shotgun (WGS) entry which is preliminary data.</text>
</comment>
<evidence type="ECO:0000256" key="4">
    <source>
        <dbReference type="ARBA" id="ARBA00022475"/>
    </source>
</evidence>
<dbReference type="Gene3D" id="3.30.565.10">
    <property type="entry name" value="Histidine kinase-like ATPase, C-terminal domain"/>
    <property type="match status" value="1"/>
</dbReference>
<evidence type="ECO:0000256" key="13">
    <source>
        <dbReference type="ARBA" id="ARBA00023136"/>
    </source>
</evidence>
<keyword evidence="13 14" id="KW-0472">Membrane</keyword>
<dbReference type="RefSeq" id="WP_086274343.1">
    <property type="nucleotide sequence ID" value="NZ_NGKU01000001.1"/>
</dbReference>
<dbReference type="GO" id="GO:0000155">
    <property type="term" value="F:phosphorelay sensor kinase activity"/>
    <property type="evidence" value="ECO:0007669"/>
    <property type="project" value="InterPro"/>
</dbReference>
<evidence type="ECO:0000313" key="18">
    <source>
        <dbReference type="Proteomes" id="UP000195043"/>
    </source>
</evidence>
<evidence type="ECO:0000256" key="7">
    <source>
        <dbReference type="ARBA" id="ARBA00022692"/>
    </source>
</evidence>
<dbReference type="EMBL" id="NGKU01000001">
    <property type="protein sequence ID" value="OTN76389.1"/>
    <property type="molecule type" value="Genomic_DNA"/>
</dbReference>
<dbReference type="SUPFAM" id="SSF47384">
    <property type="entry name" value="Homodimeric domain of signal transducing histidine kinase"/>
    <property type="match status" value="1"/>
</dbReference>
<dbReference type="SUPFAM" id="SSF55874">
    <property type="entry name" value="ATPase domain of HSP90 chaperone/DNA topoisomerase II/histidine kinase"/>
    <property type="match status" value="1"/>
</dbReference>
<accession>A0A242A647</accession>
<dbReference type="GO" id="GO:0005524">
    <property type="term" value="F:ATP binding"/>
    <property type="evidence" value="ECO:0007669"/>
    <property type="project" value="UniProtKB-KW"/>
</dbReference>
<comment type="subcellular location">
    <subcellularLocation>
        <location evidence="2">Cell membrane</location>
        <topology evidence="2">Multi-pass membrane protein</topology>
    </subcellularLocation>
</comment>
<keyword evidence="7 14" id="KW-0812">Transmembrane</keyword>
<feature type="transmembrane region" description="Helical" evidence="14">
    <location>
        <begin position="12"/>
        <end position="34"/>
    </location>
</feature>
<evidence type="ECO:0000256" key="12">
    <source>
        <dbReference type="ARBA" id="ARBA00023012"/>
    </source>
</evidence>
<dbReference type="CDD" id="cd06225">
    <property type="entry name" value="HAMP"/>
    <property type="match status" value="1"/>
</dbReference>
<evidence type="ECO:0000256" key="1">
    <source>
        <dbReference type="ARBA" id="ARBA00000085"/>
    </source>
</evidence>
<keyword evidence="6" id="KW-0808">Transferase</keyword>
<keyword evidence="8" id="KW-0547">Nucleotide-binding</keyword>
<keyword evidence="4" id="KW-1003">Cell membrane</keyword>
<dbReference type="SUPFAM" id="SSF158472">
    <property type="entry name" value="HAMP domain-like"/>
    <property type="match status" value="1"/>
</dbReference>
<keyword evidence="10" id="KW-0067">ATP-binding</keyword>
<evidence type="ECO:0000256" key="5">
    <source>
        <dbReference type="ARBA" id="ARBA00022553"/>
    </source>
</evidence>
<gene>
    <name evidence="17" type="ORF">A5886_001466</name>
</gene>
<proteinExistence type="predicted"/>
<dbReference type="Gene3D" id="6.10.340.10">
    <property type="match status" value="1"/>
</dbReference>
<protein>
    <recommendedName>
        <fullName evidence="3">histidine kinase</fullName>
        <ecNumber evidence="3">2.7.13.3</ecNumber>
    </recommendedName>
</protein>
<dbReference type="EC" id="2.7.13.3" evidence="3"/>
<keyword evidence="11 14" id="KW-1133">Transmembrane helix</keyword>
<reference evidence="17 18" key="1">
    <citation type="submission" date="2017-05" db="EMBL/GenBank/DDBJ databases">
        <title>The Genome Sequence of Enterococcus sp. 8G7_MSG3316.</title>
        <authorList>
            <consortium name="The Broad Institute Genomics Platform"/>
            <consortium name="The Broad Institute Genomic Center for Infectious Diseases"/>
            <person name="Earl A."/>
            <person name="Manson A."/>
            <person name="Schwartman J."/>
            <person name="Gilmore M."/>
            <person name="Abouelleil A."/>
            <person name="Cao P."/>
            <person name="Chapman S."/>
            <person name="Cusick C."/>
            <person name="Shea T."/>
            <person name="Young S."/>
            <person name="Neafsey D."/>
            <person name="Nusbaum C."/>
            <person name="Birren B."/>
        </authorList>
    </citation>
    <scope>NUCLEOTIDE SEQUENCE [LARGE SCALE GENOMIC DNA]</scope>
    <source>
        <strain evidence="17 18">8G7_MSG3316</strain>
    </source>
</reference>
<evidence type="ECO:0000256" key="2">
    <source>
        <dbReference type="ARBA" id="ARBA00004651"/>
    </source>
</evidence>
<dbReference type="AlphaFoldDB" id="A0A242A647"/>
<evidence type="ECO:0000256" key="8">
    <source>
        <dbReference type="ARBA" id="ARBA00022741"/>
    </source>
</evidence>
<evidence type="ECO:0000256" key="14">
    <source>
        <dbReference type="SAM" id="Phobius"/>
    </source>
</evidence>
<dbReference type="InterPro" id="IPR036890">
    <property type="entry name" value="HATPase_C_sf"/>
</dbReference>
<dbReference type="InterPro" id="IPR003594">
    <property type="entry name" value="HATPase_dom"/>
</dbReference>
<keyword evidence="9" id="KW-0418">Kinase</keyword>
<evidence type="ECO:0000256" key="11">
    <source>
        <dbReference type="ARBA" id="ARBA00022989"/>
    </source>
</evidence>
<dbReference type="InterPro" id="IPR003661">
    <property type="entry name" value="HisK_dim/P_dom"/>
</dbReference>
<sequence>MRKPFTIFARTFLFSSSMLISVILIVFLLIYAFLPQFYMTYQTNQFQQQFQAKRSSLEQALNVNEELSVLQQVTTFEDGQISFILSNETGEILYEFNQMSHGINIVTSEQSLDNEELSMTTEYLQDKLFLEMTYFVSEGQRYLQVFIPMHSLIQARKVIMNLYPWAALLSILFALVMAWIFSRWIVVPIKTIRHATADMALLKPDVRIELRRKDEIGDLSQEINTLYQEFCLTIRRLEQEKKDHIDTENKKIRFLQTVSHEMKTPLASANALLEGILYDVAPYATEPQYYLEECRMYLAKTIALAKESLQLSEEFNEESKTYNLQQILQEVSSQYQIIFRSKQLSYEENIPDNIMITTKLAIFQRILSNLYSNAATHSDTGGMISLKVRNNCLAITNTCQPLSNEELENVFTPLYTKSKYPDSTGLGLTITHQLLNQLKLPYTFTPSEKDDGMMFCIFLDTIKKTNE</sequence>
<feature type="domain" description="Histidine kinase" evidence="15">
    <location>
        <begin position="257"/>
        <end position="463"/>
    </location>
</feature>
<dbReference type="PROSITE" id="PS50885">
    <property type="entry name" value="HAMP"/>
    <property type="match status" value="1"/>
</dbReference>
<dbReference type="Pfam" id="PF02518">
    <property type="entry name" value="HATPase_c"/>
    <property type="match status" value="1"/>
</dbReference>
<feature type="transmembrane region" description="Helical" evidence="14">
    <location>
        <begin position="162"/>
        <end position="181"/>
    </location>
</feature>
<comment type="catalytic activity">
    <reaction evidence="1">
        <text>ATP + protein L-histidine = ADP + protein N-phospho-L-histidine.</text>
        <dbReference type="EC" id="2.7.13.3"/>
    </reaction>
</comment>
<organism evidence="17 18">
    <name type="scientific">Candidatus Enterococcus testudinis</name>
    <dbReference type="NCBI Taxonomy" id="1834191"/>
    <lineage>
        <taxon>Bacteria</taxon>
        <taxon>Bacillati</taxon>
        <taxon>Bacillota</taxon>
        <taxon>Bacilli</taxon>
        <taxon>Lactobacillales</taxon>
        <taxon>Enterococcaceae</taxon>
        <taxon>Enterococcus</taxon>
    </lineage>
</organism>
<dbReference type="STRING" id="1834191.A5886_001466"/>
<name>A0A242A647_9ENTE</name>
<dbReference type="CDD" id="cd00082">
    <property type="entry name" value="HisKA"/>
    <property type="match status" value="1"/>
</dbReference>
<dbReference type="Pfam" id="PF00672">
    <property type="entry name" value="HAMP"/>
    <property type="match status" value="1"/>
</dbReference>
<dbReference type="InterPro" id="IPR003660">
    <property type="entry name" value="HAMP_dom"/>
</dbReference>
<dbReference type="PANTHER" id="PTHR45528">
    <property type="entry name" value="SENSOR HISTIDINE KINASE CPXA"/>
    <property type="match status" value="1"/>
</dbReference>
<feature type="domain" description="HAMP" evidence="16">
    <location>
        <begin position="183"/>
        <end position="235"/>
    </location>
</feature>
<evidence type="ECO:0000259" key="15">
    <source>
        <dbReference type="PROSITE" id="PS50109"/>
    </source>
</evidence>
<dbReference type="InterPro" id="IPR005467">
    <property type="entry name" value="His_kinase_dom"/>
</dbReference>
<keyword evidence="18" id="KW-1185">Reference proteome</keyword>
<evidence type="ECO:0000256" key="6">
    <source>
        <dbReference type="ARBA" id="ARBA00022679"/>
    </source>
</evidence>
<dbReference type="SMART" id="SM00387">
    <property type="entry name" value="HATPase_c"/>
    <property type="match status" value="1"/>
</dbReference>
<keyword evidence="12" id="KW-0902">Two-component regulatory system</keyword>
<evidence type="ECO:0000313" key="17">
    <source>
        <dbReference type="EMBL" id="OTN76389.1"/>
    </source>
</evidence>
<dbReference type="GO" id="GO:0005886">
    <property type="term" value="C:plasma membrane"/>
    <property type="evidence" value="ECO:0007669"/>
    <property type="project" value="UniProtKB-SubCell"/>
</dbReference>
<keyword evidence="5" id="KW-0597">Phosphoprotein</keyword>